<organism evidence="10 11">
    <name type="scientific">Pannonibacter phragmitetus</name>
    <dbReference type="NCBI Taxonomy" id="121719"/>
    <lineage>
        <taxon>Bacteria</taxon>
        <taxon>Pseudomonadati</taxon>
        <taxon>Pseudomonadota</taxon>
        <taxon>Alphaproteobacteria</taxon>
        <taxon>Hyphomicrobiales</taxon>
        <taxon>Stappiaceae</taxon>
        <taxon>Pannonibacter</taxon>
    </lineage>
</organism>
<dbReference type="Pfam" id="PF00158">
    <property type="entry name" value="Sigma54_activat"/>
    <property type="match status" value="1"/>
</dbReference>
<dbReference type="InterPro" id="IPR011006">
    <property type="entry name" value="CheY-like_superfamily"/>
</dbReference>
<evidence type="ECO:0000256" key="5">
    <source>
        <dbReference type="ARBA" id="ARBA00023125"/>
    </source>
</evidence>
<keyword evidence="3" id="KW-0902">Two-component regulatory system</keyword>
<keyword evidence="2" id="KW-0067">ATP-binding</keyword>
<feature type="domain" description="Response regulatory" evidence="9">
    <location>
        <begin position="55"/>
        <end position="170"/>
    </location>
</feature>
<dbReference type="InterPro" id="IPR027417">
    <property type="entry name" value="P-loop_NTPase"/>
</dbReference>
<dbReference type="CDD" id="cd00009">
    <property type="entry name" value="AAA"/>
    <property type="match status" value="1"/>
</dbReference>
<dbReference type="GO" id="GO:0000160">
    <property type="term" value="P:phosphorelay signal transduction system"/>
    <property type="evidence" value="ECO:0007669"/>
    <property type="project" value="UniProtKB-KW"/>
</dbReference>
<dbReference type="AlphaFoldDB" id="A0A378ZSV0"/>
<dbReference type="InterPro" id="IPR002197">
    <property type="entry name" value="HTH_Fis"/>
</dbReference>
<dbReference type="InterPro" id="IPR001789">
    <property type="entry name" value="Sig_transdc_resp-reg_receiver"/>
</dbReference>
<evidence type="ECO:0000313" key="11">
    <source>
        <dbReference type="Proteomes" id="UP000255000"/>
    </source>
</evidence>
<dbReference type="PROSITE" id="PS50045">
    <property type="entry name" value="SIGMA54_INTERACT_4"/>
    <property type="match status" value="1"/>
</dbReference>
<dbReference type="GO" id="GO:0006355">
    <property type="term" value="P:regulation of DNA-templated transcription"/>
    <property type="evidence" value="ECO:0007669"/>
    <property type="project" value="InterPro"/>
</dbReference>
<feature type="domain" description="Sigma-54 factor interaction" evidence="8">
    <location>
        <begin position="203"/>
        <end position="423"/>
    </location>
</feature>
<dbReference type="InterPro" id="IPR025944">
    <property type="entry name" value="Sigma_54_int_dom_CS"/>
</dbReference>
<dbReference type="Gene3D" id="1.10.8.60">
    <property type="match status" value="1"/>
</dbReference>
<evidence type="ECO:0000259" key="8">
    <source>
        <dbReference type="PROSITE" id="PS50045"/>
    </source>
</evidence>
<sequence length="519" mass="55932">MGGFAVTIYEADNALFTTFAQHSADSSDKTCLKKSDKSGSNPGMGSLPDLIRSIHVRVLDASPADATRAATVCARLSGAVAEPLVYSDPRQCLDALSDASADVLIIDIETAGGDEALARFAVRSPGAIIIATSSHGSVTQAMNAMRAGAHDFIAKPFTLDALLSKVQAQLDGRRPQLQPQSTRRDTPAMRQLDPASRVPVGRFTGTSQLMTGVYNQIGRLAPSDAPVFITGESGTGKSLCAEAIHVLSGRTGNRFVAINCAGLSVERIDTELFGNGSEAYPGATAQAAGGTLFLDEVNELDLSLQAKLLLLLQDKGLAKSETGAPSSLRIMCSSSRDPLAEVATGRLREDLYYRLNVLPVHLPPLRERREDILPLALEFLTRFAGEDRRSFRGFDADAEARLEAYAWPGNVRQLENTIRQIVVMNNGTAVTYDMLPHFIREASARARLGSDEARERRRPARGARPLAAIEPLWAQERRIIEDALDAFDGNIALAAAALEISPSTIYRKKQSWSERSAAM</sequence>
<dbReference type="SMART" id="SM00382">
    <property type="entry name" value="AAA"/>
    <property type="match status" value="1"/>
</dbReference>
<evidence type="ECO:0000256" key="1">
    <source>
        <dbReference type="ARBA" id="ARBA00022741"/>
    </source>
</evidence>
<evidence type="ECO:0000259" key="9">
    <source>
        <dbReference type="PROSITE" id="PS50110"/>
    </source>
</evidence>
<evidence type="ECO:0000256" key="3">
    <source>
        <dbReference type="ARBA" id="ARBA00023012"/>
    </source>
</evidence>
<dbReference type="Gene3D" id="1.10.10.60">
    <property type="entry name" value="Homeodomain-like"/>
    <property type="match status" value="1"/>
</dbReference>
<dbReference type="SUPFAM" id="SSF52172">
    <property type="entry name" value="CheY-like"/>
    <property type="match status" value="1"/>
</dbReference>
<evidence type="ECO:0000256" key="7">
    <source>
        <dbReference type="PROSITE-ProRule" id="PRU00169"/>
    </source>
</evidence>
<feature type="modified residue" description="4-aspartylphosphate" evidence="7">
    <location>
        <position position="107"/>
    </location>
</feature>
<dbReference type="PROSITE" id="PS00688">
    <property type="entry name" value="SIGMA54_INTERACT_3"/>
    <property type="match status" value="1"/>
</dbReference>
<evidence type="ECO:0000256" key="2">
    <source>
        <dbReference type="ARBA" id="ARBA00022840"/>
    </source>
</evidence>
<dbReference type="PANTHER" id="PTHR32071">
    <property type="entry name" value="TRANSCRIPTIONAL REGULATORY PROTEIN"/>
    <property type="match status" value="1"/>
</dbReference>
<dbReference type="Proteomes" id="UP000255000">
    <property type="component" value="Unassembled WGS sequence"/>
</dbReference>
<dbReference type="PANTHER" id="PTHR32071:SF117">
    <property type="entry name" value="PTS-DEPENDENT DIHYDROXYACETONE KINASE OPERON REGULATORY PROTEIN-RELATED"/>
    <property type="match status" value="1"/>
</dbReference>
<dbReference type="InterPro" id="IPR002078">
    <property type="entry name" value="Sigma_54_int"/>
</dbReference>
<dbReference type="GO" id="GO:0005524">
    <property type="term" value="F:ATP binding"/>
    <property type="evidence" value="ECO:0007669"/>
    <property type="project" value="UniProtKB-KW"/>
</dbReference>
<accession>A0A378ZSV0</accession>
<evidence type="ECO:0000313" key="10">
    <source>
        <dbReference type="EMBL" id="SUA99860.1"/>
    </source>
</evidence>
<name>A0A378ZSV0_9HYPH</name>
<dbReference type="SMART" id="SM00448">
    <property type="entry name" value="REC"/>
    <property type="match status" value="1"/>
</dbReference>
<keyword evidence="5" id="KW-0238">DNA-binding</keyword>
<dbReference type="SUPFAM" id="SSF46689">
    <property type="entry name" value="Homeodomain-like"/>
    <property type="match status" value="1"/>
</dbReference>
<evidence type="ECO:0000256" key="6">
    <source>
        <dbReference type="ARBA" id="ARBA00023163"/>
    </source>
</evidence>
<keyword evidence="7" id="KW-0597">Phosphoprotein</keyword>
<keyword evidence="4" id="KW-0805">Transcription regulation</keyword>
<evidence type="ECO:0000256" key="4">
    <source>
        <dbReference type="ARBA" id="ARBA00023015"/>
    </source>
</evidence>
<keyword evidence="1" id="KW-0547">Nucleotide-binding</keyword>
<dbReference type="Pfam" id="PF02954">
    <property type="entry name" value="HTH_8"/>
    <property type="match status" value="1"/>
</dbReference>
<dbReference type="Gene3D" id="3.40.50.300">
    <property type="entry name" value="P-loop containing nucleotide triphosphate hydrolases"/>
    <property type="match status" value="1"/>
</dbReference>
<dbReference type="InterPro" id="IPR009057">
    <property type="entry name" value="Homeodomain-like_sf"/>
</dbReference>
<gene>
    <name evidence="10" type="primary">luxO</name>
    <name evidence="10" type="ORF">NCTC13350_00763</name>
</gene>
<dbReference type="EMBL" id="UGSK01000001">
    <property type="protein sequence ID" value="SUA99860.1"/>
    <property type="molecule type" value="Genomic_DNA"/>
</dbReference>
<dbReference type="Gene3D" id="3.40.50.2300">
    <property type="match status" value="1"/>
</dbReference>
<dbReference type="Pfam" id="PF25601">
    <property type="entry name" value="AAA_lid_14"/>
    <property type="match status" value="1"/>
</dbReference>
<dbReference type="InterPro" id="IPR058031">
    <property type="entry name" value="AAA_lid_NorR"/>
</dbReference>
<keyword evidence="6" id="KW-0804">Transcription</keyword>
<dbReference type="Pfam" id="PF00072">
    <property type="entry name" value="Response_reg"/>
    <property type="match status" value="1"/>
</dbReference>
<reference evidence="10 11" key="1">
    <citation type="submission" date="2018-06" db="EMBL/GenBank/DDBJ databases">
        <authorList>
            <consortium name="Pathogen Informatics"/>
            <person name="Doyle S."/>
        </authorList>
    </citation>
    <scope>NUCLEOTIDE SEQUENCE [LARGE SCALE GENOMIC DNA]</scope>
    <source>
        <strain evidence="10 11">NCTC13350</strain>
    </source>
</reference>
<dbReference type="SUPFAM" id="SSF52540">
    <property type="entry name" value="P-loop containing nucleoside triphosphate hydrolases"/>
    <property type="match status" value="1"/>
</dbReference>
<dbReference type="InterPro" id="IPR003593">
    <property type="entry name" value="AAA+_ATPase"/>
</dbReference>
<proteinExistence type="predicted"/>
<protein>
    <submittedName>
        <fullName evidence="10">Luminescence regulatory protein luxO</fullName>
    </submittedName>
</protein>
<dbReference type="PROSITE" id="PS50110">
    <property type="entry name" value="RESPONSE_REGULATORY"/>
    <property type="match status" value="1"/>
</dbReference>
<dbReference type="GO" id="GO:0043565">
    <property type="term" value="F:sequence-specific DNA binding"/>
    <property type="evidence" value="ECO:0007669"/>
    <property type="project" value="InterPro"/>
</dbReference>